<dbReference type="AlphaFoldDB" id="A0AAN5CUW2"/>
<sequence length="132" mass="14666">NFRMKYLAILLLVGAAAVLEAKMQNVTVKGIAVCNKRRLANTVVELWDRDTLDPNDLLASVHTNSEGEFMLTGGEDEVGSIEPFVRFTHNCNAKPGCARVADYDVPKDKINGEYDMTYVTLDIVVRGEKEKC</sequence>
<evidence type="ECO:0000256" key="2">
    <source>
        <dbReference type="ARBA" id="ARBA00010112"/>
    </source>
</evidence>
<protein>
    <submittedName>
        <fullName evidence="6">Uncharacterized protein</fullName>
    </submittedName>
</protein>
<dbReference type="InterPro" id="IPR038479">
    <property type="entry name" value="Transthyretin-like_sf"/>
</dbReference>
<accession>A0AAN5CUW2</accession>
<evidence type="ECO:0000256" key="4">
    <source>
        <dbReference type="ARBA" id="ARBA00022729"/>
    </source>
</evidence>
<feature type="signal peptide" evidence="5">
    <location>
        <begin position="1"/>
        <end position="21"/>
    </location>
</feature>
<evidence type="ECO:0000256" key="3">
    <source>
        <dbReference type="ARBA" id="ARBA00022525"/>
    </source>
</evidence>
<dbReference type="GO" id="GO:0009986">
    <property type="term" value="C:cell surface"/>
    <property type="evidence" value="ECO:0007669"/>
    <property type="project" value="InterPro"/>
</dbReference>
<evidence type="ECO:0000256" key="1">
    <source>
        <dbReference type="ARBA" id="ARBA00004613"/>
    </source>
</evidence>
<comment type="subcellular location">
    <subcellularLocation>
        <location evidence="1">Secreted</location>
    </subcellularLocation>
</comment>
<keyword evidence="4 5" id="KW-0732">Signal</keyword>
<comment type="caution">
    <text evidence="6">The sequence shown here is derived from an EMBL/GenBank/DDBJ whole genome shotgun (WGS) entry which is preliminary data.</text>
</comment>
<proteinExistence type="inferred from homology"/>
<reference evidence="7" key="1">
    <citation type="submission" date="2022-10" db="EMBL/GenBank/DDBJ databases">
        <title>Genome assembly of Pristionchus species.</title>
        <authorList>
            <person name="Yoshida K."/>
            <person name="Sommer R.J."/>
        </authorList>
    </citation>
    <scope>NUCLEOTIDE SEQUENCE [LARGE SCALE GENOMIC DNA]</scope>
    <source>
        <strain evidence="7">RS5460</strain>
    </source>
</reference>
<evidence type="ECO:0000313" key="6">
    <source>
        <dbReference type="EMBL" id="GMR50482.1"/>
    </source>
</evidence>
<evidence type="ECO:0000313" key="7">
    <source>
        <dbReference type="Proteomes" id="UP001328107"/>
    </source>
</evidence>
<name>A0AAN5CUW2_9BILA</name>
<dbReference type="Gene3D" id="2.60.40.3330">
    <property type="match status" value="1"/>
</dbReference>
<keyword evidence="3" id="KW-0964">Secreted</keyword>
<dbReference type="InterPro" id="IPR001534">
    <property type="entry name" value="Transthyretin-like"/>
</dbReference>
<organism evidence="6 7">
    <name type="scientific">Pristionchus mayeri</name>
    <dbReference type="NCBI Taxonomy" id="1317129"/>
    <lineage>
        <taxon>Eukaryota</taxon>
        <taxon>Metazoa</taxon>
        <taxon>Ecdysozoa</taxon>
        <taxon>Nematoda</taxon>
        <taxon>Chromadorea</taxon>
        <taxon>Rhabditida</taxon>
        <taxon>Rhabditina</taxon>
        <taxon>Diplogasteromorpha</taxon>
        <taxon>Diplogasteroidea</taxon>
        <taxon>Neodiplogasteridae</taxon>
        <taxon>Pristionchus</taxon>
    </lineage>
</organism>
<dbReference type="PANTHER" id="PTHR21700:SF30">
    <property type="entry name" value="TRANSTHYRETIN-LIKE FAMILY PROTEIN"/>
    <property type="match status" value="1"/>
</dbReference>
<dbReference type="Pfam" id="PF01060">
    <property type="entry name" value="TTR-52"/>
    <property type="match status" value="1"/>
</dbReference>
<keyword evidence="7" id="KW-1185">Reference proteome</keyword>
<comment type="similarity">
    <text evidence="2">Belongs to the nematode transthyretin-like family.</text>
</comment>
<dbReference type="Proteomes" id="UP001328107">
    <property type="component" value="Unassembled WGS sequence"/>
</dbReference>
<gene>
    <name evidence="6" type="ORF">PMAYCL1PPCAC_20677</name>
</gene>
<feature type="chain" id="PRO_5042841877" evidence="5">
    <location>
        <begin position="22"/>
        <end position="132"/>
    </location>
</feature>
<dbReference type="PANTHER" id="PTHR21700">
    <property type="entry name" value="TRANSTHYRETIN-LIKE FAMILY PROTEIN-RELATED"/>
    <property type="match status" value="1"/>
</dbReference>
<dbReference type="GO" id="GO:0005576">
    <property type="term" value="C:extracellular region"/>
    <property type="evidence" value="ECO:0007669"/>
    <property type="project" value="UniProtKB-SubCell"/>
</dbReference>
<feature type="non-terminal residue" evidence="6">
    <location>
        <position position="1"/>
    </location>
</feature>
<dbReference type="EMBL" id="BTRK01000004">
    <property type="protein sequence ID" value="GMR50482.1"/>
    <property type="molecule type" value="Genomic_DNA"/>
</dbReference>
<evidence type="ECO:0000256" key="5">
    <source>
        <dbReference type="SAM" id="SignalP"/>
    </source>
</evidence>